<keyword evidence="6" id="KW-1185">Reference proteome</keyword>
<feature type="non-terminal residue" evidence="5">
    <location>
        <position position="1"/>
    </location>
</feature>
<organism evidence="5 6">
    <name type="scientific">Durusdinium trenchii</name>
    <dbReference type="NCBI Taxonomy" id="1381693"/>
    <lineage>
        <taxon>Eukaryota</taxon>
        <taxon>Sar</taxon>
        <taxon>Alveolata</taxon>
        <taxon>Dinophyceae</taxon>
        <taxon>Suessiales</taxon>
        <taxon>Symbiodiniaceae</taxon>
        <taxon>Durusdinium</taxon>
    </lineage>
</organism>
<comment type="caution">
    <text evidence="5">The sequence shown here is derived from an EMBL/GenBank/DDBJ whole genome shotgun (WGS) entry which is preliminary data.</text>
</comment>
<keyword evidence="1" id="KW-0808">Transferase</keyword>
<dbReference type="InterPro" id="IPR001969">
    <property type="entry name" value="Aspartic_peptidase_AS"/>
</dbReference>
<feature type="region of interest" description="Disordered" evidence="4">
    <location>
        <begin position="326"/>
        <end position="367"/>
    </location>
</feature>
<evidence type="ECO:0000256" key="4">
    <source>
        <dbReference type="SAM" id="MobiDB-lite"/>
    </source>
</evidence>
<evidence type="ECO:0000313" key="6">
    <source>
        <dbReference type="Proteomes" id="UP001642464"/>
    </source>
</evidence>
<evidence type="ECO:0000313" key="5">
    <source>
        <dbReference type="EMBL" id="CAK9110468.1"/>
    </source>
</evidence>
<dbReference type="PROSITE" id="PS00141">
    <property type="entry name" value="ASP_PROTEASE"/>
    <property type="match status" value="1"/>
</dbReference>
<keyword evidence="2" id="KW-0548">Nucleotidyltransferase</keyword>
<evidence type="ECO:0000256" key="3">
    <source>
        <dbReference type="ARBA" id="ARBA00022918"/>
    </source>
</evidence>
<dbReference type="EMBL" id="CAXAMM010043536">
    <property type="protein sequence ID" value="CAK9110468.1"/>
    <property type="molecule type" value="Genomic_DNA"/>
</dbReference>
<reference evidence="5 6" key="1">
    <citation type="submission" date="2024-02" db="EMBL/GenBank/DDBJ databases">
        <authorList>
            <person name="Chen Y."/>
            <person name="Shah S."/>
            <person name="Dougan E. K."/>
            <person name="Thang M."/>
            <person name="Chan C."/>
        </authorList>
    </citation>
    <scope>NUCLEOTIDE SEQUENCE [LARGE SCALE GENOMIC DNA]</scope>
</reference>
<dbReference type="InterPro" id="IPR036397">
    <property type="entry name" value="RNaseH_sf"/>
</dbReference>
<dbReference type="Gene3D" id="3.30.420.10">
    <property type="entry name" value="Ribonuclease H-like superfamily/Ribonuclease H"/>
    <property type="match status" value="1"/>
</dbReference>
<evidence type="ECO:0000256" key="1">
    <source>
        <dbReference type="ARBA" id="ARBA00022679"/>
    </source>
</evidence>
<proteinExistence type="predicted"/>
<sequence>GATIRRVAVVDFTHMACSSDGMIRVVQSFPCSVPCFDMAHHDDEDWTFFDPAHVRPVSVWDDANQEDVDREMVEVILDSGADLSLAPVEYASYGTPCMQSKQNVVRDAQGNQIAVSGEVILTLDLLGPSGDAVEAREKSLLGPVQQPILCLGKFFQNGWRLNQSATSRLALSKEDVAIDVHYKQNSLKACAFIRALTGDDVSVTLVSEFSRVQHREGWHCFESEEFWFPVHYSKSSVRFKSGLPAYIPDAWPYRTTLLYIEGKWIMVECNQLYVEEVMPYGRHGRTECPMTTILHQGSLLWQLFFRSPSECPERFRMFRRPVHQRESPVEPARVEQTGPDESLSSPENVEEESKAETRESGIQASPNIEAVPHDPVVTYAPPSKIKVGGVELTEESTLKVMREACEFLQIGKTGSKAKCWKRLTTHLHEFESKMAANVSKELFQLDRRIPTAVHLASRPSEELVISHELTHLPTEPWCETCMATKAKEDKAFSLPRLGEEMRSVPTFNFDYAITKCTDVSSEEIPVLDAPVVTTFVGVDNWTRSCIAIPIVEKGTRSLKQLTQAVCRFLSRLRYEEVCLKSDNEPSCKQLQESIIATRAALGLRTLSSYAPAGVGHATGNARVERMIQTIRRQAMCLRLDVEKNYKVKLDTHAYVWPWCFSHASFLIQRFQVQKQVGMTAYEQVTGAHYQGKLCKFCEPVLYRTAARKKGNIAWYRGIWLGKNEDSDRHIIGTPTGICESRTVKRIDGKWNMMHLYVMRGLPWDPRALVADGSLKELRNKPVAIREDAITGGDSDAESDLPVPPTEVINDLAMPESSSAQDSTGQVLRMVQVDGEVLPDGDELGDGWEYYLPSDEEFDPFEQYNFLGATPPDLSPEDLAALELQGDHEEISNLMKAEVLTPVPEEETVGKAFMSTRYVRDWRWRDGQWKRRSRFVSREFFKCCLCKDLI</sequence>
<protein>
    <submittedName>
        <fullName evidence="5">Retrovirus-related Pol polyprotein from transposon TNT 1-94</fullName>
    </submittedName>
</protein>
<dbReference type="Proteomes" id="UP001642464">
    <property type="component" value="Unassembled WGS sequence"/>
</dbReference>
<keyword evidence="3" id="KW-0695">RNA-directed DNA polymerase</keyword>
<gene>
    <name evidence="5" type="ORF">SCF082_LOCUS51308</name>
</gene>
<evidence type="ECO:0000256" key="2">
    <source>
        <dbReference type="ARBA" id="ARBA00022695"/>
    </source>
</evidence>
<accession>A0ABP0SDL9</accession>
<name>A0ABP0SDL9_9DINO</name>